<evidence type="ECO:0000256" key="3">
    <source>
        <dbReference type="ARBA" id="ARBA00012700"/>
    </source>
</evidence>
<evidence type="ECO:0000256" key="4">
    <source>
        <dbReference type="ARBA" id="ARBA00012702"/>
    </source>
</evidence>
<dbReference type="EMBL" id="CAJVRL010000038">
    <property type="protein sequence ID" value="CAG8950631.1"/>
    <property type="molecule type" value="Genomic_DNA"/>
</dbReference>
<evidence type="ECO:0000256" key="9">
    <source>
        <dbReference type="ARBA" id="ARBA00040965"/>
    </source>
</evidence>
<evidence type="ECO:0000256" key="11">
    <source>
        <dbReference type="ARBA" id="ARBA00042436"/>
    </source>
</evidence>
<keyword evidence="16" id="KW-1185">Reference proteome</keyword>
<evidence type="ECO:0000256" key="8">
    <source>
        <dbReference type="ARBA" id="ARBA00022842"/>
    </source>
</evidence>
<evidence type="ECO:0000313" key="16">
    <source>
        <dbReference type="Proteomes" id="UP000696280"/>
    </source>
</evidence>
<sequence length="388" mass="44723">MDAQARQKNELREIERESERFRERRETGKDITETELEEERRRRKLMGVLGGRKFGGYEGDPVWDDVVPIEQDDGEGALAQIAYTGEYAEAMGYLRAIMAANELSPRVLGLTSHIITLNPAHYTVWLYRARTLFAIDADVHEELEWVNEIALENQKNYQIWHHRQLLIDHLFSSLDPAQIQELATKERTFMTEMFDADAKNYHVWSYRQYLVRKMGLWDVQQEMESVEALLRRDVRNNSAWSHRFFLVFSNPGYATEGCAATRHDPKIPDPIIERELQFAKAATFEAPQNQSPWNYIRGVLRKAGRELRTLEGFAGEFVVEGEGVGEEVRSSHALEFLVDVWGEKGEVERVTWGLGLLAGKYDRIRRGYWEWRGGELGLGGIGMGGLKV</sequence>
<dbReference type="Gene3D" id="1.25.40.120">
    <property type="entry name" value="Protein prenylyltransferase"/>
    <property type="match status" value="1"/>
</dbReference>
<reference evidence="15" key="1">
    <citation type="submission" date="2021-07" db="EMBL/GenBank/DDBJ databases">
        <authorList>
            <person name="Durling M."/>
        </authorList>
    </citation>
    <scope>NUCLEOTIDE SEQUENCE</scope>
</reference>
<evidence type="ECO:0000256" key="6">
    <source>
        <dbReference type="ARBA" id="ARBA00022679"/>
    </source>
</evidence>
<evidence type="ECO:0000313" key="15">
    <source>
        <dbReference type="EMBL" id="CAG8950631.1"/>
    </source>
</evidence>
<dbReference type="InterPro" id="IPR002088">
    <property type="entry name" value="Prenyl_trans_a"/>
</dbReference>
<comment type="caution">
    <text evidence="15">The sequence shown here is derived from an EMBL/GenBank/DDBJ whole genome shotgun (WGS) entry which is preliminary data.</text>
</comment>
<dbReference type="PANTHER" id="PTHR11129">
    <property type="entry name" value="PROTEIN FARNESYLTRANSFERASE ALPHA SUBUNIT/RAB GERANYLGERANYL TRANSFERASE ALPHA SUBUNIT"/>
    <property type="match status" value="1"/>
</dbReference>
<organism evidence="15 16">
    <name type="scientific">Hymenoscyphus fraxineus</name>
    <dbReference type="NCBI Taxonomy" id="746836"/>
    <lineage>
        <taxon>Eukaryota</taxon>
        <taxon>Fungi</taxon>
        <taxon>Dikarya</taxon>
        <taxon>Ascomycota</taxon>
        <taxon>Pezizomycotina</taxon>
        <taxon>Leotiomycetes</taxon>
        <taxon>Helotiales</taxon>
        <taxon>Helotiaceae</taxon>
        <taxon>Hymenoscyphus</taxon>
    </lineage>
</organism>
<dbReference type="OrthoDB" id="272289at2759"/>
<keyword evidence="6" id="KW-0808">Transferase</keyword>
<dbReference type="SUPFAM" id="SSF48439">
    <property type="entry name" value="Protein prenylyltransferase"/>
    <property type="match status" value="1"/>
</dbReference>
<evidence type="ECO:0000256" key="7">
    <source>
        <dbReference type="ARBA" id="ARBA00022737"/>
    </source>
</evidence>
<dbReference type="Pfam" id="PF01239">
    <property type="entry name" value="PPTA"/>
    <property type="match status" value="4"/>
</dbReference>
<dbReference type="Proteomes" id="UP000696280">
    <property type="component" value="Unassembled WGS sequence"/>
</dbReference>
<evidence type="ECO:0000256" key="12">
    <source>
        <dbReference type="ARBA" id="ARBA00043086"/>
    </source>
</evidence>
<comment type="similarity">
    <text evidence="2">Belongs to the protein prenyltransferase subunit alpha family.</text>
</comment>
<dbReference type="EC" id="2.5.1.58" evidence="4"/>
<accession>A0A9N9PL26</accession>
<dbReference type="GO" id="GO:0005965">
    <property type="term" value="C:protein farnesyltransferase complex"/>
    <property type="evidence" value="ECO:0007669"/>
    <property type="project" value="TreeGrafter"/>
</dbReference>
<feature type="region of interest" description="Disordered" evidence="14">
    <location>
        <begin position="1"/>
        <end position="37"/>
    </location>
</feature>
<dbReference type="EC" id="2.5.1.59" evidence="3"/>
<evidence type="ECO:0000256" key="2">
    <source>
        <dbReference type="ARBA" id="ARBA00006734"/>
    </source>
</evidence>
<evidence type="ECO:0000256" key="5">
    <source>
        <dbReference type="ARBA" id="ARBA00022602"/>
    </source>
</evidence>
<dbReference type="GO" id="GO:0004660">
    <property type="term" value="F:protein farnesyltransferase activity"/>
    <property type="evidence" value="ECO:0007669"/>
    <property type="project" value="UniProtKB-EC"/>
</dbReference>
<name>A0A9N9PL26_9HELO</name>
<gene>
    <name evidence="15" type="ORF">HYFRA_00002840</name>
</gene>
<protein>
    <recommendedName>
        <fullName evidence="9">Protein farnesyltransferase/geranylgeranyltransferase type-1 subunit alpha</fullName>
        <ecNumber evidence="4">2.5.1.58</ecNumber>
        <ecNumber evidence="3">2.5.1.59</ecNumber>
    </recommendedName>
    <alternativeName>
        <fullName evidence="12">CAAX farnesyltransferase subunit alpha</fullName>
    </alternativeName>
    <alternativeName>
        <fullName evidence="11">FTase-alpha</fullName>
    </alternativeName>
    <alternativeName>
        <fullName evidence="10">Ras proteins prenyltransferase subunit alpha</fullName>
    </alternativeName>
    <alternativeName>
        <fullName evidence="13">Type I protein geranyl-geranyltransferase subunit alpha</fullName>
    </alternativeName>
</protein>
<evidence type="ECO:0000256" key="13">
    <source>
        <dbReference type="ARBA" id="ARBA00043219"/>
    </source>
</evidence>
<proteinExistence type="inferred from homology"/>
<dbReference type="PANTHER" id="PTHR11129:SF1">
    <property type="entry name" value="PROTEIN FARNESYLTRANSFERASE_GERANYLGERANYLTRANSFERASE TYPE-1 SUBUNIT ALPHA"/>
    <property type="match status" value="1"/>
</dbReference>
<comment type="cofactor">
    <cofactor evidence="1">
        <name>Mg(2+)</name>
        <dbReference type="ChEBI" id="CHEBI:18420"/>
    </cofactor>
</comment>
<keyword evidence="5" id="KW-0637">Prenyltransferase</keyword>
<keyword evidence="7" id="KW-0677">Repeat</keyword>
<feature type="compositionally biased region" description="Basic and acidic residues" evidence="14">
    <location>
        <begin position="1"/>
        <end position="32"/>
    </location>
</feature>
<evidence type="ECO:0000256" key="1">
    <source>
        <dbReference type="ARBA" id="ARBA00001946"/>
    </source>
</evidence>
<evidence type="ECO:0000256" key="10">
    <source>
        <dbReference type="ARBA" id="ARBA00041392"/>
    </source>
</evidence>
<dbReference type="GO" id="GO:0005953">
    <property type="term" value="C:CAAX-protein geranylgeranyltransferase complex"/>
    <property type="evidence" value="ECO:0007669"/>
    <property type="project" value="TreeGrafter"/>
</dbReference>
<dbReference type="GO" id="GO:0004662">
    <property type="term" value="F:CAAX-protein geranylgeranyltransferase activity"/>
    <property type="evidence" value="ECO:0007669"/>
    <property type="project" value="UniProtKB-EC"/>
</dbReference>
<keyword evidence="8" id="KW-0460">Magnesium</keyword>
<dbReference type="AlphaFoldDB" id="A0A9N9PL26"/>
<dbReference type="PROSITE" id="PS51147">
    <property type="entry name" value="PFTA"/>
    <property type="match status" value="5"/>
</dbReference>
<evidence type="ECO:0000256" key="14">
    <source>
        <dbReference type="SAM" id="MobiDB-lite"/>
    </source>
</evidence>